<dbReference type="GO" id="GO:0080008">
    <property type="term" value="C:Cul4-RING E3 ubiquitin ligase complex"/>
    <property type="evidence" value="ECO:0007669"/>
    <property type="project" value="TreeGrafter"/>
</dbReference>
<name>A0A5E4NCP5_9HEMI</name>
<dbReference type="AlphaFoldDB" id="A0A5E4NCP5"/>
<reference evidence="5 6" key="1">
    <citation type="submission" date="2019-08" db="EMBL/GenBank/DDBJ databases">
        <authorList>
            <person name="Alioto T."/>
            <person name="Alioto T."/>
            <person name="Gomez Garrido J."/>
        </authorList>
    </citation>
    <scope>NUCLEOTIDE SEQUENCE [LARGE SCALE GENOMIC DNA]</scope>
</reference>
<dbReference type="OrthoDB" id="4869960at2759"/>
<organism evidence="5 6">
    <name type="scientific">Cinara cedri</name>
    <dbReference type="NCBI Taxonomy" id="506608"/>
    <lineage>
        <taxon>Eukaryota</taxon>
        <taxon>Metazoa</taxon>
        <taxon>Ecdysozoa</taxon>
        <taxon>Arthropoda</taxon>
        <taxon>Hexapoda</taxon>
        <taxon>Insecta</taxon>
        <taxon>Pterygota</taxon>
        <taxon>Neoptera</taxon>
        <taxon>Paraneoptera</taxon>
        <taxon>Hemiptera</taxon>
        <taxon>Sternorrhyncha</taxon>
        <taxon>Aphidomorpha</taxon>
        <taxon>Aphidoidea</taxon>
        <taxon>Aphididae</taxon>
        <taxon>Lachninae</taxon>
        <taxon>Cinara</taxon>
    </lineage>
</organism>
<dbReference type="InterPro" id="IPR045151">
    <property type="entry name" value="DCAF8"/>
</dbReference>
<dbReference type="Proteomes" id="UP000325440">
    <property type="component" value="Unassembled WGS sequence"/>
</dbReference>
<evidence type="ECO:0000256" key="4">
    <source>
        <dbReference type="SAM" id="MobiDB-lite"/>
    </source>
</evidence>
<proteinExistence type="predicted"/>
<evidence type="ECO:0000256" key="2">
    <source>
        <dbReference type="ARBA" id="ARBA00022737"/>
    </source>
</evidence>
<dbReference type="EMBL" id="CABPRJ010001919">
    <property type="protein sequence ID" value="VVC41458.1"/>
    <property type="molecule type" value="Genomic_DNA"/>
</dbReference>
<dbReference type="Pfam" id="PF00400">
    <property type="entry name" value="WD40"/>
    <property type="match status" value="3"/>
</dbReference>
<dbReference type="SMART" id="SM00320">
    <property type="entry name" value="WD40"/>
    <property type="match status" value="7"/>
</dbReference>
<feature type="repeat" description="WD" evidence="3">
    <location>
        <begin position="148"/>
        <end position="189"/>
    </location>
</feature>
<dbReference type="PROSITE" id="PS50294">
    <property type="entry name" value="WD_REPEATS_REGION"/>
    <property type="match status" value="1"/>
</dbReference>
<dbReference type="SUPFAM" id="SSF50978">
    <property type="entry name" value="WD40 repeat-like"/>
    <property type="match status" value="1"/>
</dbReference>
<evidence type="ECO:0000313" key="5">
    <source>
        <dbReference type="EMBL" id="VVC41458.1"/>
    </source>
</evidence>
<dbReference type="PANTHER" id="PTHR15574">
    <property type="entry name" value="WD REPEAT DOMAIN-CONTAINING FAMILY"/>
    <property type="match status" value="1"/>
</dbReference>
<dbReference type="GO" id="GO:0005737">
    <property type="term" value="C:cytoplasm"/>
    <property type="evidence" value="ECO:0007669"/>
    <property type="project" value="TreeGrafter"/>
</dbReference>
<feature type="region of interest" description="Disordered" evidence="4">
    <location>
        <begin position="43"/>
        <end position="68"/>
    </location>
</feature>
<evidence type="ECO:0000256" key="3">
    <source>
        <dbReference type="PROSITE-ProRule" id="PRU00221"/>
    </source>
</evidence>
<dbReference type="PROSITE" id="PS50082">
    <property type="entry name" value="WD_REPEATS_2"/>
    <property type="match status" value="1"/>
</dbReference>
<accession>A0A5E4NCP5</accession>
<dbReference type="InterPro" id="IPR001680">
    <property type="entry name" value="WD40_rpt"/>
</dbReference>
<dbReference type="InterPro" id="IPR036322">
    <property type="entry name" value="WD40_repeat_dom_sf"/>
</dbReference>
<evidence type="ECO:0000256" key="1">
    <source>
        <dbReference type="ARBA" id="ARBA00022574"/>
    </source>
</evidence>
<sequence length="508" mass="57726">MFESDSSDSTDSDNNNVFPFYNPYLRMHRANLHLEVLSSSDSESDSSIEEHPLQFFSSTSSSENDAQLCNSSEDLDHLSDVSQSESLVQSTYTGNIKNNRVAPKTSSENFLHRLYKREIGDYNNCAKWSNKFYQSVVTVQKLKLSKQLKEHHGCVNSLDFNYSGNIIVSGSDDCKICLWNWAQGKCIIKYNSEHSANIFQTKFLITQGDNHIISSARDGRVALYTLNNTDVIYHNTIARHEGSCNKLGVHSELPYVVLSCGEDGIVKNIDIRESDFQKVKVTNVLNLRNAPGNIMAIYGIDINPIKPWEFIIYGDDEYVRMYDKRHIPSGPAKIFRRPSTIDDNGYASRTISHITSAVYSYCGTEILASYSEDDIYLFDANGSPETCLHHYTGHLNRMTVKGVNFFGPRSDYVVSGSDCGYIFMWDKNTEVIVQRKHADIKGVVNVLEAHPHLPTLATSGLDHTIKIWEPLNTWHQLNRKKLKSSLLKNQKERDRRAPSAYHQDLFLF</sequence>
<evidence type="ECO:0000313" key="6">
    <source>
        <dbReference type="Proteomes" id="UP000325440"/>
    </source>
</evidence>
<keyword evidence="6" id="KW-1185">Reference proteome</keyword>
<protein>
    <submittedName>
        <fullName evidence="5">WD40/YVTN repeat-like-containing domain,WD40 repeat,WD40-repeat-containing domain</fullName>
    </submittedName>
</protein>
<keyword evidence="1 3" id="KW-0853">WD repeat</keyword>
<dbReference type="PANTHER" id="PTHR15574:SF21">
    <property type="entry name" value="DDB1- AND CUL4-ASSOCIATED FACTOR 8"/>
    <property type="match status" value="1"/>
</dbReference>
<dbReference type="InterPro" id="IPR015943">
    <property type="entry name" value="WD40/YVTN_repeat-like_dom_sf"/>
</dbReference>
<gene>
    <name evidence="5" type="ORF">CINCED_3A024860</name>
</gene>
<feature type="compositionally biased region" description="Polar residues" evidence="4">
    <location>
        <begin position="55"/>
        <end position="68"/>
    </location>
</feature>
<dbReference type="Gene3D" id="2.130.10.10">
    <property type="entry name" value="YVTN repeat-like/Quinoprotein amine dehydrogenase"/>
    <property type="match status" value="1"/>
</dbReference>
<keyword evidence="2" id="KW-0677">Repeat</keyword>